<dbReference type="PANTHER" id="PTHR43681">
    <property type="entry name" value="TRANSMEMBRANE GTPASE FZO"/>
    <property type="match status" value="1"/>
</dbReference>
<evidence type="ECO:0000259" key="2">
    <source>
        <dbReference type="Pfam" id="PF00350"/>
    </source>
</evidence>
<dbReference type="RefSeq" id="WP_073386167.1">
    <property type="nucleotide sequence ID" value="NZ_FQXK01000008.1"/>
</dbReference>
<dbReference type="AlphaFoldDB" id="A0A1M5WQX2"/>
<evidence type="ECO:0000256" key="1">
    <source>
        <dbReference type="SAM" id="Coils"/>
    </source>
</evidence>
<dbReference type="Proteomes" id="UP000184278">
    <property type="component" value="Unassembled WGS sequence"/>
</dbReference>
<dbReference type="Pfam" id="PF00350">
    <property type="entry name" value="Dynamin_N"/>
    <property type="match status" value="1"/>
</dbReference>
<dbReference type="PANTHER" id="PTHR43681:SF1">
    <property type="entry name" value="SARCALUMENIN"/>
    <property type="match status" value="1"/>
</dbReference>
<evidence type="ECO:0000313" key="3">
    <source>
        <dbReference type="EMBL" id="SHH90006.1"/>
    </source>
</evidence>
<dbReference type="InterPro" id="IPR045063">
    <property type="entry name" value="Dynamin_N"/>
</dbReference>
<dbReference type="OrthoDB" id="2010692at2"/>
<proteinExistence type="predicted"/>
<keyword evidence="1" id="KW-0175">Coiled coil</keyword>
<protein>
    <submittedName>
        <fullName evidence="3">Dynamin family protein</fullName>
    </submittedName>
</protein>
<evidence type="ECO:0000313" key="4">
    <source>
        <dbReference type="Proteomes" id="UP000184278"/>
    </source>
</evidence>
<dbReference type="EMBL" id="FQXK01000008">
    <property type="protein sequence ID" value="SHH90006.1"/>
    <property type="molecule type" value="Genomic_DNA"/>
</dbReference>
<dbReference type="InterPro" id="IPR051943">
    <property type="entry name" value="TRAFAC_Dynamin-like_GTPase"/>
</dbReference>
<name>A0A1M5WQX2_BUTFI</name>
<accession>A0A1M5WQX2</accession>
<dbReference type="GeneID" id="89509588"/>
<organism evidence="3 4">
    <name type="scientific">Butyrivibrio fibrisolvens DSM 3071</name>
    <dbReference type="NCBI Taxonomy" id="1121131"/>
    <lineage>
        <taxon>Bacteria</taxon>
        <taxon>Bacillati</taxon>
        <taxon>Bacillota</taxon>
        <taxon>Clostridia</taxon>
        <taxon>Lachnospirales</taxon>
        <taxon>Lachnospiraceae</taxon>
        <taxon>Butyrivibrio</taxon>
    </lineage>
</organism>
<feature type="coiled-coil region" evidence="1">
    <location>
        <begin position="561"/>
        <end position="588"/>
    </location>
</feature>
<reference evidence="4" key="1">
    <citation type="submission" date="2016-11" db="EMBL/GenBank/DDBJ databases">
        <authorList>
            <person name="Varghese N."/>
            <person name="Submissions S."/>
        </authorList>
    </citation>
    <scope>NUCLEOTIDE SEQUENCE [LARGE SCALE GENOMIC DNA]</scope>
    <source>
        <strain evidence="4">DSM 3071</strain>
    </source>
</reference>
<dbReference type="SUPFAM" id="SSF52540">
    <property type="entry name" value="P-loop containing nucleoside triphosphate hydrolases"/>
    <property type="match status" value="1"/>
</dbReference>
<dbReference type="InterPro" id="IPR027417">
    <property type="entry name" value="P-loop_NTPase"/>
</dbReference>
<sequence>MEINNRIEVDGSAVIESFMQELDCLSTFRNDGLCRDVLGADFVTKMENWDHSIRKQKETPLTVAVCGEFKRGKSSLINAIFGEDIVTTNVNTETITINHLSYGEHDNVLILRGGKKMHLTDDELKCDNLKNILSQLKEKPLYLDLKRPIDMLKDVTIIDTPGLGDSLQDFAEDVEMALKQSDAVIYVYSVSYPLSIHEQCFMKTAIRDQGFSKLFLIGNYSDTFENKEDLDRLKDVTRRRIEDFLPGIEPVLLSALDERCRQMGVARPNSVIAQELERSFEGFRNELFELLDQKRDTIIPDRVERFARAMTQDLGSDLDIVNEALNAERSDADNKLAEVEKNKSGCLDEKSKIESRISEYCSVMRGNSIGWMEEFLGRLYMDIDSLRSVTGDDIKKYYSSYCVEIIHEAISLCNAEVIKGLYEELDKISQDISKNLNINGATKTPRITIALQNNSWTAADNAAFTVNNLSTAGIRFPFMDLAYYLACFAAGVANSKKVKDGSEDLIKRIKDQFATLKNSVMTSTNESCKVLEQDAKRMIAEYYDGLLETNEKQAQLFANVAKQNEEEKEKSRKVIRELQEALDRIRSKFYSGDLVESDVEPEPEA</sequence>
<dbReference type="Gene3D" id="3.40.50.300">
    <property type="entry name" value="P-loop containing nucleotide triphosphate hydrolases"/>
    <property type="match status" value="1"/>
</dbReference>
<dbReference type="STRING" id="1121131.SAMN02745229_01128"/>
<feature type="domain" description="Dynamin N-terminal" evidence="2">
    <location>
        <begin position="63"/>
        <end position="217"/>
    </location>
</feature>
<gene>
    <name evidence="3" type="ORF">SAMN02745229_01128</name>
</gene>
<keyword evidence="4" id="KW-1185">Reference proteome</keyword>